<dbReference type="AlphaFoldDB" id="A0A3B0K9M8"/>
<dbReference type="InterPro" id="IPR027831">
    <property type="entry name" value="DUF4485"/>
</dbReference>
<name>A0A3B0K9M8_DROGU</name>
<dbReference type="OrthoDB" id="6623662at2759"/>
<dbReference type="Proteomes" id="UP000268350">
    <property type="component" value="Unassembled WGS sequence"/>
</dbReference>
<accession>A0A3B0K9M8</accession>
<evidence type="ECO:0000256" key="1">
    <source>
        <dbReference type="SAM" id="MobiDB-lite"/>
    </source>
</evidence>
<sequence>MDNHPKTRPKGHYIKMNSLFNEFFSILERTPLPAEAFDMGTREYRLAKLWLNKLSLMQCNTELEADTRSAYMSQLSRCIREQRLDGIFEQVPPAQLQWMELRELRDRPKTEQTKPRLQASTKQSLGGHQHSMGDAKDQGIQTGKGFQHLHELPPHKMERSIGDQHTLEEAISSHPAAGSCEDHFPRDIMDGRREGITFFDPKLSPPSQSGQSMCSRVPAEAVPHQCIDASQKVIQQSLLGCQLILGSTKAAHCRGSYKPKPSPVEQSGQSGQSGQSMGYPQELLAVAAKARENKTKLTLQNSACPGKGDKETHGWDAVGCAMGKSNSKPNSMDEREKCHKKTKTSKKHKNPASGETGQKSLPQTKTSAAAQQGDSCSKNAAHKYECPGASDTGHYLFDGMGRAIGKCQCQCQSGSQKKSAGKKEDSVAKDIGESQSTCSEESSYYTPRSSVGETAEVPPPRLRAKSQKRHPN</sequence>
<feature type="compositionally biased region" description="Polar residues" evidence="1">
    <location>
        <begin position="353"/>
        <end position="374"/>
    </location>
</feature>
<evidence type="ECO:0000313" key="4">
    <source>
        <dbReference type="Proteomes" id="UP000268350"/>
    </source>
</evidence>
<protein>
    <recommendedName>
        <fullName evidence="2">DUF4485 domain-containing protein</fullName>
    </recommendedName>
</protein>
<evidence type="ECO:0000259" key="2">
    <source>
        <dbReference type="Pfam" id="PF14846"/>
    </source>
</evidence>
<feature type="region of interest" description="Disordered" evidence="1">
    <location>
        <begin position="252"/>
        <end position="277"/>
    </location>
</feature>
<gene>
    <name evidence="3" type="ORF">DGUA_6G019523</name>
</gene>
<feature type="compositionally biased region" description="Polar residues" evidence="1">
    <location>
        <begin position="433"/>
        <end position="452"/>
    </location>
</feature>
<reference evidence="4" key="1">
    <citation type="submission" date="2018-01" db="EMBL/GenBank/DDBJ databases">
        <authorList>
            <person name="Alioto T."/>
            <person name="Alioto T."/>
        </authorList>
    </citation>
    <scope>NUCLEOTIDE SEQUENCE [LARGE SCALE GENOMIC DNA]</scope>
</reference>
<feature type="compositionally biased region" description="Basic residues" evidence="1">
    <location>
        <begin position="462"/>
        <end position="472"/>
    </location>
</feature>
<organism evidence="3 4">
    <name type="scientific">Drosophila guanche</name>
    <name type="common">Fruit fly</name>
    <dbReference type="NCBI Taxonomy" id="7266"/>
    <lineage>
        <taxon>Eukaryota</taxon>
        <taxon>Metazoa</taxon>
        <taxon>Ecdysozoa</taxon>
        <taxon>Arthropoda</taxon>
        <taxon>Hexapoda</taxon>
        <taxon>Insecta</taxon>
        <taxon>Pterygota</taxon>
        <taxon>Neoptera</taxon>
        <taxon>Endopterygota</taxon>
        <taxon>Diptera</taxon>
        <taxon>Brachycera</taxon>
        <taxon>Muscomorpha</taxon>
        <taxon>Ephydroidea</taxon>
        <taxon>Drosophilidae</taxon>
        <taxon>Drosophila</taxon>
        <taxon>Sophophora</taxon>
    </lineage>
</organism>
<keyword evidence="4" id="KW-1185">Reference proteome</keyword>
<feature type="region of interest" description="Disordered" evidence="1">
    <location>
        <begin position="106"/>
        <end position="141"/>
    </location>
</feature>
<feature type="region of interest" description="Disordered" evidence="1">
    <location>
        <begin position="320"/>
        <end position="374"/>
    </location>
</feature>
<dbReference type="Pfam" id="PF14846">
    <property type="entry name" value="DUF4485"/>
    <property type="match status" value="1"/>
</dbReference>
<feature type="domain" description="DUF4485" evidence="2">
    <location>
        <begin position="44"/>
        <end position="95"/>
    </location>
</feature>
<feature type="compositionally biased region" description="Low complexity" evidence="1">
    <location>
        <begin position="266"/>
        <end position="277"/>
    </location>
</feature>
<dbReference type="EMBL" id="OUUW01000021">
    <property type="protein sequence ID" value="SPP89402.1"/>
    <property type="molecule type" value="Genomic_DNA"/>
</dbReference>
<feature type="compositionally biased region" description="Basic and acidic residues" evidence="1">
    <location>
        <begin position="421"/>
        <end position="432"/>
    </location>
</feature>
<feature type="region of interest" description="Disordered" evidence="1">
    <location>
        <begin position="414"/>
        <end position="472"/>
    </location>
</feature>
<proteinExistence type="predicted"/>
<evidence type="ECO:0000313" key="3">
    <source>
        <dbReference type="EMBL" id="SPP89402.1"/>
    </source>
</evidence>
<feature type="compositionally biased region" description="Basic residues" evidence="1">
    <location>
        <begin position="338"/>
        <end position="350"/>
    </location>
</feature>